<protein>
    <submittedName>
        <fullName evidence="2">Cobalt transporter</fullName>
    </submittedName>
</protein>
<keyword evidence="1" id="KW-0472">Membrane</keyword>
<feature type="transmembrane region" description="Helical" evidence="1">
    <location>
        <begin position="153"/>
        <end position="171"/>
    </location>
</feature>
<organism evidence="2 3">
    <name type="scientific">Phyllobacterium brassicacearum</name>
    <dbReference type="NCBI Taxonomy" id="314235"/>
    <lineage>
        <taxon>Bacteria</taxon>
        <taxon>Pseudomonadati</taxon>
        <taxon>Pseudomonadota</taxon>
        <taxon>Alphaproteobacteria</taxon>
        <taxon>Hyphomicrobiales</taxon>
        <taxon>Phyllobacteriaceae</taxon>
        <taxon>Phyllobacterium</taxon>
    </lineage>
</organism>
<dbReference type="AlphaFoldDB" id="A0A2P7BTK9"/>
<feature type="transmembrane region" description="Helical" evidence="1">
    <location>
        <begin position="176"/>
        <end position="192"/>
    </location>
</feature>
<feature type="transmembrane region" description="Helical" evidence="1">
    <location>
        <begin position="5"/>
        <end position="25"/>
    </location>
</feature>
<evidence type="ECO:0000256" key="1">
    <source>
        <dbReference type="SAM" id="Phobius"/>
    </source>
</evidence>
<reference evidence="3" key="1">
    <citation type="submission" date="2017-11" db="EMBL/GenBank/DDBJ databases">
        <authorList>
            <person name="Kuznetsova I."/>
            <person name="Sazanova A."/>
            <person name="Chirak E."/>
            <person name="Safronova V."/>
            <person name="Willems A."/>
        </authorList>
    </citation>
    <scope>NUCLEOTIDE SEQUENCE [LARGE SCALE GENOMIC DNA]</scope>
    <source>
        <strain evidence="3">STM 196</strain>
    </source>
</reference>
<dbReference type="OrthoDB" id="9813640at2"/>
<feature type="transmembrane region" description="Helical" evidence="1">
    <location>
        <begin position="212"/>
        <end position="235"/>
    </location>
</feature>
<dbReference type="InterPro" id="IPR012666">
    <property type="entry name" value="CbtA_put"/>
</dbReference>
<dbReference type="NCBIfam" id="TIGR02458">
    <property type="entry name" value="CbtA"/>
    <property type="match status" value="1"/>
</dbReference>
<proteinExistence type="predicted"/>
<dbReference type="EMBL" id="PGGO01000003">
    <property type="protein sequence ID" value="PSH69814.1"/>
    <property type="molecule type" value="Genomic_DNA"/>
</dbReference>
<gene>
    <name evidence="2" type="ORF">CU102_06010</name>
</gene>
<name>A0A2P7BTK9_9HYPH</name>
<feature type="transmembrane region" description="Helical" evidence="1">
    <location>
        <begin position="88"/>
        <end position="109"/>
    </location>
</feature>
<evidence type="ECO:0000313" key="2">
    <source>
        <dbReference type="EMBL" id="PSH69814.1"/>
    </source>
</evidence>
<keyword evidence="1" id="KW-0812">Transmembrane</keyword>
<feature type="transmembrane region" description="Helical" evidence="1">
    <location>
        <begin position="118"/>
        <end position="138"/>
    </location>
</feature>
<keyword evidence="3" id="KW-1185">Reference proteome</keyword>
<accession>A0A2P7BTK9</accession>
<comment type="caution">
    <text evidence="2">The sequence shown here is derived from an EMBL/GenBank/DDBJ whole genome shotgun (WGS) entry which is preliminary data.</text>
</comment>
<dbReference type="Proteomes" id="UP000241444">
    <property type="component" value="Unassembled WGS sequence"/>
</dbReference>
<sequence length="245" mass="25965">MLVKYLLATIVAGLFAGILLTPAMYVRNVPLILHAEEYENAGGHEHSHDTAAATDAATAESAPQAVAPHVHEDEAGPELPFGRLGNTLLINLVAGAGFALVTGAAALFLGRRITLQNGIYWGLAGFFIFNFAPAFSLAPELPAMPAADLAARQAWWLITVLLTAGGVYLIVLRQEIWTKVMGVVLIVAPHVYGAPEVEDLTSPVPPTLASEFAVSTLATNLFFWVVLGTALGWAIQHYAASELEG</sequence>
<keyword evidence="1" id="KW-1133">Transmembrane helix</keyword>
<dbReference type="RefSeq" id="WP_106710116.1">
    <property type="nucleotide sequence ID" value="NZ_PGGO01000003.1"/>
</dbReference>
<evidence type="ECO:0000313" key="3">
    <source>
        <dbReference type="Proteomes" id="UP000241444"/>
    </source>
</evidence>
<dbReference type="Pfam" id="PF09490">
    <property type="entry name" value="CbtA"/>
    <property type="match status" value="1"/>
</dbReference>